<organism evidence="1 2">
    <name type="scientific">Trifolium pratense</name>
    <name type="common">Red clover</name>
    <dbReference type="NCBI Taxonomy" id="57577"/>
    <lineage>
        <taxon>Eukaryota</taxon>
        <taxon>Viridiplantae</taxon>
        <taxon>Streptophyta</taxon>
        <taxon>Embryophyta</taxon>
        <taxon>Tracheophyta</taxon>
        <taxon>Spermatophyta</taxon>
        <taxon>Magnoliopsida</taxon>
        <taxon>eudicotyledons</taxon>
        <taxon>Gunneridae</taxon>
        <taxon>Pentapetalae</taxon>
        <taxon>rosids</taxon>
        <taxon>fabids</taxon>
        <taxon>Fabales</taxon>
        <taxon>Fabaceae</taxon>
        <taxon>Papilionoideae</taxon>
        <taxon>50 kb inversion clade</taxon>
        <taxon>NPAAA clade</taxon>
        <taxon>Hologalegina</taxon>
        <taxon>IRL clade</taxon>
        <taxon>Trifolieae</taxon>
        <taxon>Trifolium</taxon>
    </lineage>
</organism>
<gene>
    <name evidence="1" type="ORF">L195_g058833</name>
</gene>
<accession>A0A2K3JUP5</accession>
<protein>
    <submittedName>
        <fullName evidence="1">Uncharacterized protein</fullName>
    </submittedName>
</protein>
<evidence type="ECO:0000313" key="1">
    <source>
        <dbReference type="EMBL" id="PNX57718.1"/>
    </source>
</evidence>
<feature type="non-terminal residue" evidence="1">
    <location>
        <position position="80"/>
    </location>
</feature>
<evidence type="ECO:0000313" key="2">
    <source>
        <dbReference type="Proteomes" id="UP000236291"/>
    </source>
</evidence>
<dbReference type="EMBL" id="ASHM01124686">
    <property type="protein sequence ID" value="PNX57718.1"/>
    <property type="molecule type" value="Genomic_DNA"/>
</dbReference>
<proteinExistence type="predicted"/>
<reference evidence="1 2" key="1">
    <citation type="journal article" date="2014" name="Am. J. Bot.">
        <title>Genome assembly and annotation for red clover (Trifolium pratense; Fabaceae).</title>
        <authorList>
            <person name="Istvanek J."/>
            <person name="Jaros M."/>
            <person name="Krenek A."/>
            <person name="Repkova J."/>
        </authorList>
    </citation>
    <scope>NUCLEOTIDE SEQUENCE [LARGE SCALE GENOMIC DNA]</scope>
    <source>
        <strain evidence="2">cv. Tatra</strain>
        <tissue evidence="1">Young leaves</tissue>
    </source>
</reference>
<name>A0A2K3JUP5_TRIPR</name>
<sequence length="80" mass="8603">MKSVHLASFSLYRSRLPFLIAVALSSIPSAELSFASPICCCFGVRREFWGSSVVDAVVVTISELMREEGTGTAKVLNCGC</sequence>
<reference evidence="1 2" key="2">
    <citation type="journal article" date="2017" name="Front. Plant Sci.">
        <title>Gene Classification and Mining of Molecular Markers Useful in Red Clover (Trifolium pratense) Breeding.</title>
        <authorList>
            <person name="Istvanek J."/>
            <person name="Dluhosova J."/>
            <person name="Dluhos P."/>
            <person name="Patkova L."/>
            <person name="Nedelnik J."/>
            <person name="Repkova J."/>
        </authorList>
    </citation>
    <scope>NUCLEOTIDE SEQUENCE [LARGE SCALE GENOMIC DNA]</scope>
    <source>
        <strain evidence="2">cv. Tatra</strain>
        <tissue evidence="1">Young leaves</tissue>
    </source>
</reference>
<dbReference type="Proteomes" id="UP000236291">
    <property type="component" value="Unassembled WGS sequence"/>
</dbReference>
<dbReference type="AlphaFoldDB" id="A0A2K3JUP5"/>
<comment type="caution">
    <text evidence="1">The sequence shown here is derived from an EMBL/GenBank/DDBJ whole genome shotgun (WGS) entry which is preliminary data.</text>
</comment>